<name>A0ABR3LDB5_9TELE</name>
<keyword evidence="2" id="KW-1185">Reference proteome</keyword>
<accession>A0ABR3LDB5</accession>
<reference evidence="1 2" key="1">
    <citation type="submission" date="2023-09" db="EMBL/GenBank/DDBJ databases">
        <authorList>
            <person name="Wang M."/>
        </authorList>
    </citation>
    <scope>NUCLEOTIDE SEQUENCE [LARGE SCALE GENOMIC DNA]</scope>
    <source>
        <strain evidence="1">GT-2023</strain>
        <tissue evidence="1">Liver</tissue>
    </source>
</reference>
<proteinExistence type="predicted"/>
<evidence type="ECO:0000313" key="2">
    <source>
        <dbReference type="Proteomes" id="UP001558613"/>
    </source>
</evidence>
<dbReference type="EMBL" id="JAYMGO010000023">
    <property type="protein sequence ID" value="KAL1249498.1"/>
    <property type="molecule type" value="Genomic_DNA"/>
</dbReference>
<comment type="caution">
    <text evidence="1">The sequence shown here is derived from an EMBL/GenBank/DDBJ whole genome shotgun (WGS) entry which is preliminary data.</text>
</comment>
<sequence>MGVTSKPKVLKCPQQSLFGGFSTTRPWTVPAGPLYMDRTLIYVPSHTGSLQLGEESTDTSLHDTRAYCFWEIIQIHC</sequence>
<protein>
    <submittedName>
        <fullName evidence="1">Uncharacterized protein</fullName>
    </submittedName>
</protein>
<evidence type="ECO:0000313" key="1">
    <source>
        <dbReference type="EMBL" id="KAL1249498.1"/>
    </source>
</evidence>
<dbReference type="Proteomes" id="UP001558613">
    <property type="component" value="Unassembled WGS sequence"/>
</dbReference>
<organism evidence="1 2">
    <name type="scientific">Cirrhinus molitorella</name>
    <name type="common">mud carp</name>
    <dbReference type="NCBI Taxonomy" id="172907"/>
    <lineage>
        <taxon>Eukaryota</taxon>
        <taxon>Metazoa</taxon>
        <taxon>Chordata</taxon>
        <taxon>Craniata</taxon>
        <taxon>Vertebrata</taxon>
        <taxon>Euteleostomi</taxon>
        <taxon>Actinopterygii</taxon>
        <taxon>Neopterygii</taxon>
        <taxon>Teleostei</taxon>
        <taxon>Ostariophysi</taxon>
        <taxon>Cypriniformes</taxon>
        <taxon>Cyprinidae</taxon>
        <taxon>Labeoninae</taxon>
        <taxon>Labeonini</taxon>
        <taxon>Cirrhinus</taxon>
    </lineage>
</organism>
<gene>
    <name evidence="1" type="ORF">QQF64_020503</name>
</gene>